<dbReference type="Proteomes" id="UP000298358">
    <property type="component" value="Unassembled WGS sequence"/>
</dbReference>
<proteinExistence type="predicted"/>
<keyword evidence="1" id="KW-0472">Membrane</keyword>
<comment type="caution">
    <text evidence="2">The sequence shown here is derived from an EMBL/GenBank/DDBJ whole genome shotgun (WGS) entry which is preliminary data.</text>
</comment>
<dbReference type="RefSeq" id="WP_135115032.1">
    <property type="nucleotide sequence ID" value="NZ_JADGLL010000032.1"/>
</dbReference>
<evidence type="ECO:0000313" key="2">
    <source>
        <dbReference type="EMBL" id="TFU32226.1"/>
    </source>
</evidence>
<name>A0A4Y9FVH3_9MICO</name>
<protein>
    <submittedName>
        <fullName evidence="2">Uncharacterized protein</fullName>
    </submittedName>
</protein>
<dbReference type="EMBL" id="SPQB01000032">
    <property type="protein sequence ID" value="TFU32226.1"/>
    <property type="molecule type" value="Genomic_DNA"/>
</dbReference>
<accession>A0A4Y9FVH3</accession>
<keyword evidence="3" id="KW-1185">Reference proteome</keyword>
<evidence type="ECO:0000313" key="3">
    <source>
        <dbReference type="Proteomes" id="UP000298358"/>
    </source>
</evidence>
<feature type="transmembrane region" description="Helical" evidence="1">
    <location>
        <begin position="41"/>
        <end position="60"/>
    </location>
</feature>
<reference evidence="2 3" key="1">
    <citation type="submission" date="2019-03" db="EMBL/GenBank/DDBJ databases">
        <title>Diversity of the mouse oral microbiome.</title>
        <authorList>
            <person name="Joseph S."/>
            <person name="Aduse-Opoku J."/>
            <person name="Curtis M."/>
            <person name="Wade W."/>
            <person name="Hashim A."/>
        </authorList>
    </citation>
    <scope>NUCLEOTIDE SEQUENCE [LARGE SCALE GENOMIC DNA]</scope>
    <source>
        <strain evidence="2 3">P1012</strain>
    </source>
</reference>
<keyword evidence="1" id="KW-0812">Transmembrane</keyword>
<keyword evidence="1" id="KW-1133">Transmembrane helix</keyword>
<evidence type="ECO:0000256" key="1">
    <source>
        <dbReference type="SAM" id="Phobius"/>
    </source>
</evidence>
<gene>
    <name evidence="2" type="ORF">E4U02_11770</name>
</gene>
<dbReference type="AlphaFoldDB" id="A0A4Y9FVH3"/>
<sequence length="332" mass="32402">MTGRHGGRRGRGIPSGQLLFAGRGVGGGGARRGVLAHTARGAAALILTLIVLVGAVNASAATLGGASAHSLGAASTPNARASAVTIDWTGTPSGAAWNVDGATVRAEGGASFAAGDTVKLTVAPAAGHTGPPCEVRTTPAAASATVALPATAFAACGALRFDRLGTVAVAVSGAQVAVAASRVGDVRSALTAHSGPVLNADRALVARTEAVVDAGVAYVGRIAVDVTRGATVEDLVGERLDVALLGPDGTVRARVGGVISAAPDAPVRVTTEAGSAVPTVVIDARANLPRASWQRSADVASLSGLLLAPQRIGEAPSPAAAIQMSGSIVQAK</sequence>
<organism evidence="2 3">
    <name type="scientific">Microbacterium paludicola</name>
    <dbReference type="NCBI Taxonomy" id="300019"/>
    <lineage>
        <taxon>Bacteria</taxon>
        <taxon>Bacillati</taxon>
        <taxon>Actinomycetota</taxon>
        <taxon>Actinomycetes</taxon>
        <taxon>Micrococcales</taxon>
        <taxon>Microbacteriaceae</taxon>
        <taxon>Microbacterium</taxon>
    </lineage>
</organism>